<feature type="region of interest" description="Disordered" evidence="5">
    <location>
        <begin position="46"/>
        <end position="67"/>
    </location>
</feature>
<sequence length="285" mass="30121">MKSLSLSLAIATTVLGAAASVMSAPAASAGGVETCPETVVLVARGSDQNEEQGEYVGPQRYSEQAPESTGFEGRNFAALFHQVEQRHPGAMDGVYVLALDPEAYPAAMNLPPLAQEGEDLSPLQLVQRALGILQQHSLGEMAYSVTLGAIDSLRTGARNAPKVVDNYEATTGCRPQWVAAGYSQGALVATSVEGYLAETGRLHAMLTFGNPLHQVPWAKNRAGLPGNRFVDYCLDGDFVCDFSLDAANRALATKAERHASYFLGEPSGQDVQVIDAVAGILTSHD</sequence>
<comment type="similarity">
    <text evidence="1">Belongs to the cutinase family.</text>
</comment>
<proteinExistence type="inferred from homology"/>
<dbReference type="InterPro" id="IPR000675">
    <property type="entry name" value="Cutinase/axe"/>
</dbReference>
<dbReference type="PANTHER" id="PTHR33630:SF9">
    <property type="entry name" value="CUTINASE 4"/>
    <property type="match status" value="1"/>
</dbReference>
<reference evidence="7 8" key="1">
    <citation type="submission" date="2019-07" db="EMBL/GenBank/DDBJ databases">
        <title>Draft genome of C. aurimucosum strain 14-2523.</title>
        <authorList>
            <person name="Pacheco L.G.C."/>
            <person name="Aguiar E.R.G.R."/>
            <person name="Navas J."/>
            <person name="Santos C.S."/>
            <person name="Rocha D.J.P.G."/>
        </authorList>
    </citation>
    <scope>NUCLEOTIDE SEQUENCE [LARGE SCALE GENOMIC DNA]</scope>
    <source>
        <strain evidence="7 8">14-2523</strain>
    </source>
</reference>
<keyword evidence="6" id="KW-0732">Signal</keyword>
<feature type="chain" id="PRO_5038634967" evidence="6">
    <location>
        <begin position="24"/>
        <end position="285"/>
    </location>
</feature>
<feature type="signal peptide" evidence="6">
    <location>
        <begin position="1"/>
        <end position="23"/>
    </location>
</feature>
<evidence type="ECO:0000313" key="7">
    <source>
        <dbReference type="EMBL" id="TVU56507.1"/>
    </source>
</evidence>
<accession>A0A558GI03</accession>
<dbReference type="Pfam" id="PF01083">
    <property type="entry name" value="Cutinase"/>
    <property type="match status" value="1"/>
</dbReference>
<gene>
    <name evidence="7" type="ORF">FQK23_07825</name>
</gene>
<dbReference type="InterPro" id="IPR029058">
    <property type="entry name" value="AB_hydrolase_fold"/>
</dbReference>
<keyword evidence="4" id="KW-1015">Disulfide bond</keyword>
<dbReference type="SMART" id="SM01110">
    <property type="entry name" value="Cutinase"/>
    <property type="match status" value="1"/>
</dbReference>
<evidence type="ECO:0000313" key="8">
    <source>
        <dbReference type="Proteomes" id="UP000320531"/>
    </source>
</evidence>
<evidence type="ECO:0000256" key="6">
    <source>
        <dbReference type="SAM" id="SignalP"/>
    </source>
</evidence>
<dbReference type="PANTHER" id="PTHR33630">
    <property type="entry name" value="CUTINASE RV1984C-RELATED-RELATED"/>
    <property type="match status" value="1"/>
</dbReference>
<comment type="caution">
    <text evidence="7">The sequence shown here is derived from an EMBL/GenBank/DDBJ whole genome shotgun (WGS) entry which is preliminary data.</text>
</comment>
<dbReference type="EMBL" id="VMTY01000023">
    <property type="protein sequence ID" value="TVU56507.1"/>
    <property type="molecule type" value="Genomic_DNA"/>
</dbReference>
<dbReference type="RefSeq" id="WP_070447862.1">
    <property type="nucleotide sequence ID" value="NZ_JBIPJZ010000008.1"/>
</dbReference>
<organism evidence="7 8">
    <name type="scientific">Corynebacterium aurimucosum</name>
    <dbReference type="NCBI Taxonomy" id="169292"/>
    <lineage>
        <taxon>Bacteria</taxon>
        <taxon>Bacillati</taxon>
        <taxon>Actinomycetota</taxon>
        <taxon>Actinomycetes</taxon>
        <taxon>Mycobacteriales</taxon>
        <taxon>Corynebacteriaceae</taxon>
        <taxon>Corynebacterium</taxon>
    </lineage>
</organism>
<name>A0A558GI03_9CORY</name>
<keyword evidence="2" id="KW-0719">Serine esterase</keyword>
<evidence type="ECO:0000256" key="2">
    <source>
        <dbReference type="ARBA" id="ARBA00022487"/>
    </source>
</evidence>
<evidence type="ECO:0000256" key="1">
    <source>
        <dbReference type="ARBA" id="ARBA00007534"/>
    </source>
</evidence>
<keyword evidence="3" id="KW-0378">Hydrolase</keyword>
<dbReference type="Proteomes" id="UP000320531">
    <property type="component" value="Unassembled WGS sequence"/>
</dbReference>
<dbReference type="Gene3D" id="3.40.50.1820">
    <property type="entry name" value="alpha/beta hydrolase"/>
    <property type="match status" value="1"/>
</dbReference>
<dbReference type="SUPFAM" id="SSF53474">
    <property type="entry name" value="alpha/beta-Hydrolases"/>
    <property type="match status" value="1"/>
</dbReference>
<dbReference type="GO" id="GO:0052689">
    <property type="term" value="F:carboxylic ester hydrolase activity"/>
    <property type="evidence" value="ECO:0007669"/>
    <property type="project" value="UniProtKB-KW"/>
</dbReference>
<protein>
    <submittedName>
        <fullName evidence="7">Cutinase family protein</fullName>
    </submittedName>
</protein>
<evidence type="ECO:0000256" key="3">
    <source>
        <dbReference type="ARBA" id="ARBA00022801"/>
    </source>
</evidence>
<evidence type="ECO:0000256" key="4">
    <source>
        <dbReference type="ARBA" id="ARBA00023157"/>
    </source>
</evidence>
<dbReference type="AlphaFoldDB" id="A0A558GI03"/>
<evidence type="ECO:0000256" key="5">
    <source>
        <dbReference type="SAM" id="MobiDB-lite"/>
    </source>
</evidence>